<evidence type="ECO:0000313" key="3">
    <source>
        <dbReference type="Proteomes" id="UP000249340"/>
    </source>
</evidence>
<feature type="transmembrane region" description="Helical" evidence="1">
    <location>
        <begin position="34"/>
        <end position="53"/>
    </location>
</feature>
<dbReference type="PANTHER" id="PTHR37309">
    <property type="entry name" value="SLR0284 PROTEIN"/>
    <property type="match status" value="1"/>
</dbReference>
<evidence type="ECO:0000256" key="1">
    <source>
        <dbReference type="SAM" id="Phobius"/>
    </source>
</evidence>
<proteinExistence type="predicted"/>
<organism evidence="2 3">
    <name type="scientific">Peterkaempfera bronchialis</name>
    <dbReference type="NCBI Taxonomy" id="2126346"/>
    <lineage>
        <taxon>Bacteria</taxon>
        <taxon>Bacillati</taxon>
        <taxon>Actinomycetota</taxon>
        <taxon>Actinomycetes</taxon>
        <taxon>Kitasatosporales</taxon>
        <taxon>Streptomycetaceae</taxon>
        <taxon>Peterkaempfera</taxon>
    </lineage>
</organism>
<dbReference type="InterPro" id="IPR007165">
    <property type="entry name" value="Phage_holin_4_2"/>
</dbReference>
<feature type="transmembrane region" description="Helical" evidence="1">
    <location>
        <begin position="60"/>
        <end position="80"/>
    </location>
</feature>
<keyword evidence="3" id="KW-1185">Reference proteome</keyword>
<dbReference type="Pfam" id="PF04020">
    <property type="entry name" value="Phage_holin_4_2"/>
    <property type="match status" value="1"/>
</dbReference>
<dbReference type="EMBL" id="CP031264">
    <property type="protein sequence ID" value="AXI78669.1"/>
    <property type="molecule type" value="Genomic_DNA"/>
</dbReference>
<dbReference type="RefSeq" id="WP_111493571.1">
    <property type="nucleotide sequence ID" value="NZ_CP031264.1"/>
</dbReference>
<dbReference type="Proteomes" id="UP000249340">
    <property type="component" value="Chromosome"/>
</dbReference>
<keyword evidence="1" id="KW-0472">Membrane</keyword>
<feature type="transmembrane region" description="Helical" evidence="1">
    <location>
        <begin position="100"/>
        <end position="121"/>
    </location>
</feature>
<protein>
    <submittedName>
        <fullName evidence="2">Phage holin family protein</fullName>
    </submittedName>
</protein>
<dbReference type="AlphaFoldDB" id="A0A345SY64"/>
<sequence>MKSFVVKTLINAAAIWVAAWIVDGITLSGDSTRHKILTVVLVALVFGVVNWLIKPLVKLLSLPLFILTLGLFTFVINALMLWLTSWTSDQLELDFHVQGFWAALLGALIISIVSWGLSLALDDD</sequence>
<dbReference type="OrthoDB" id="9810847at2"/>
<keyword evidence="1" id="KW-1133">Transmembrane helix</keyword>
<evidence type="ECO:0000313" key="2">
    <source>
        <dbReference type="EMBL" id="AXI78669.1"/>
    </source>
</evidence>
<gene>
    <name evidence="2" type="ORF">C7M71_015775</name>
</gene>
<dbReference type="PANTHER" id="PTHR37309:SF1">
    <property type="entry name" value="SLR0284 PROTEIN"/>
    <property type="match status" value="1"/>
</dbReference>
<accession>A0A345SY64</accession>
<reference evidence="3" key="1">
    <citation type="submission" date="2018-07" db="EMBL/GenBank/DDBJ databases">
        <title>Streptacidiphilus bronchialis DSM 106435 chromosome.</title>
        <authorList>
            <person name="Batra D."/>
            <person name="Gulvik C.A."/>
        </authorList>
    </citation>
    <scope>NUCLEOTIDE SEQUENCE [LARGE SCALE GENOMIC DNA]</scope>
    <source>
        <strain evidence="3">DSM 106435</strain>
    </source>
</reference>
<keyword evidence="1" id="KW-0812">Transmembrane</keyword>
<dbReference type="KEGG" id="stri:C7M71_015775"/>
<name>A0A345SY64_9ACTN</name>